<feature type="domain" description="YdbS-like PH" evidence="2">
    <location>
        <begin position="67"/>
        <end position="145"/>
    </location>
</feature>
<evidence type="ECO:0000256" key="1">
    <source>
        <dbReference type="SAM" id="Phobius"/>
    </source>
</evidence>
<feature type="transmembrane region" description="Helical" evidence="1">
    <location>
        <begin position="45"/>
        <end position="67"/>
    </location>
</feature>
<dbReference type="AlphaFoldDB" id="A0A1L6JDW7"/>
<evidence type="ECO:0000313" key="3">
    <source>
        <dbReference type="EMBL" id="APR54126.1"/>
    </source>
</evidence>
<keyword evidence="1" id="KW-0812">Transmembrane</keyword>
<keyword evidence="1" id="KW-0472">Membrane</keyword>
<feature type="transmembrane region" description="Helical" evidence="1">
    <location>
        <begin position="359"/>
        <end position="378"/>
    </location>
</feature>
<reference evidence="3" key="1">
    <citation type="submission" date="2016-12" db="EMBL/GenBank/DDBJ databases">
        <title>Whole genome sequencing of Sphingomonas koreensis.</title>
        <authorList>
            <person name="Conlan S."/>
            <person name="Thomas P.J."/>
            <person name="Mullikin J."/>
            <person name="Palmore T.N."/>
            <person name="Frank K.M."/>
            <person name="Segre J.A."/>
        </authorList>
    </citation>
    <scope>NUCLEOTIDE SEQUENCE</scope>
    <source>
        <strain evidence="3">ABOJV</strain>
    </source>
</reference>
<dbReference type="STRING" id="93064.BRX40_18420"/>
<gene>
    <name evidence="3" type="ORF">BRX40_18420</name>
    <name evidence="4" type="ORF">CA257_10420</name>
</gene>
<dbReference type="EMBL" id="QQWO01000007">
    <property type="protein sequence ID" value="RSV03611.1"/>
    <property type="molecule type" value="Genomic_DNA"/>
</dbReference>
<dbReference type="KEGG" id="skr:BRX40_18420"/>
<reference evidence="5" key="2">
    <citation type="submission" date="2016-12" db="EMBL/GenBank/DDBJ databases">
        <title>Whole genome sequencing of Sphingomonas sp. ABOJV.</title>
        <authorList>
            <person name="Conlan S."/>
            <person name="Thomas P.J."/>
            <person name="Mullikin J."/>
            <person name="Palmore T.N."/>
            <person name="Frank K.M."/>
            <person name="Segre J.A."/>
        </authorList>
    </citation>
    <scope>NUCLEOTIDE SEQUENCE [LARGE SCALE GENOMIC DNA]</scope>
    <source>
        <strain evidence="5">ABOJV</strain>
    </source>
</reference>
<dbReference type="PIRSF" id="PIRSF026631">
    <property type="entry name" value="UCP026631"/>
    <property type="match status" value="1"/>
</dbReference>
<dbReference type="RefSeq" id="WP_075152586.1">
    <property type="nucleotide sequence ID" value="NZ_QLJD01000008.1"/>
</dbReference>
<evidence type="ECO:0000313" key="5">
    <source>
        <dbReference type="Proteomes" id="UP000185161"/>
    </source>
</evidence>
<dbReference type="Proteomes" id="UP000185161">
    <property type="component" value="Chromosome"/>
</dbReference>
<feature type="transmembrane region" description="Helical" evidence="1">
    <location>
        <begin position="231"/>
        <end position="253"/>
    </location>
</feature>
<organism evidence="3 5">
    <name type="scientific">Sphingomonas koreensis</name>
    <dbReference type="NCBI Taxonomy" id="93064"/>
    <lineage>
        <taxon>Bacteria</taxon>
        <taxon>Pseudomonadati</taxon>
        <taxon>Pseudomonadota</taxon>
        <taxon>Alphaproteobacteria</taxon>
        <taxon>Sphingomonadales</taxon>
        <taxon>Sphingomonadaceae</taxon>
        <taxon>Sphingomonas</taxon>
    </lineage>
</organism>
<evidence type="ECO:0000313" key="4">
    <source>
        <dbReference type="EMBL" id="RSV03611.1"/>
    </source>
</evidence>
<evidence type="ECO:0000259" key="2">
    <source>
        <dbReference type="Pfam" id="PF03703"/>
    </source>
</evidence>
<keyword evidence="1" id="KW-1133">Transmembrane helix</keyword>
<name>A0A1L6JDW7_9SPHN</name>
<dbReference type="Pfam" id="PF03703">
    <property type="entry name" value="bPH_2"/>
    <property type="match status" value="2"/>
</dbReference>
<feature type="transmembrane region" description="Helical" evidence="1">
    <location>
        <begin position="182"/>
        <end position="205"/>
    </location>
</feature>
<dbReference type="InterPro" id="IPR005182">
    <property type="entry name" value="YdbS-like_PH"/>
</dbReference>
<feature type="domain" description="YdbS-like PH" evidence="2">
    <location>
        <begin position="404"/>
        <end position="480"/>
    </location>
</feature>
<dbReference type="Proteomes" id="UP000286681">
    <property type="component" value="Unassembled WGS sequence"/>
</dbReference>
<reference evidence="4 6" key="3">
    <citation type="submission" date="2018-07" db="EMBL/GenBank/DDBJ databases">
        <title>Genomic and Epidemiologic Investigation of an Indolent Hospital Outbreak.</title>
        <authorList>
            <person name="Johnson R.C."/>
            <person name="Deming C."/>
            <person name="Conlan S."/>
            <person name="Zellmer C.J."/>
            <person name="Michelin A.V."/>
            <person name="Lee-Lin S."/>
            <person name="Thomas P.J."/>
            <person name="Park M."/>
            <person name="Weingarten R.A."/>
            <person name="Less J."/>
            <person name="Dekker J.P."/>
            <person name="Frank K.M."/>
            <person name="Musser K.A."/>
            <person name="Mcquiston J.R."/>
            <person name="Henderson D.K."/>
            <person name="Lau A.F."/>
            <person name="Palmore T.N."/>
            <person name="Segre J.A."/>
        </authorList>
    </citation>
    <scope>NUCLEOTIDE SEQUENCE [LARGE SCALE GENOMIC DNA]</scope>
    <source>
        <strain evidence="4 6">SK-NIH.Env10_0317</strain>
    </source>
</reference>
<feature type="transmembrane region" description="Helical" evidence="1">
    <location>
        <begin position="384"/>
        <end position="401"/>
    </location>
</feature>
<proteinExistence type="predicted"/>
<dbReference type="InterPro" id="IPR014529">
    <property type="entry name" value="UCP026631"/>
</dbReference>
<accession>A0A1L6JDW7</accession>
<keyword evidence="5" id="KW-1185">Reference proteome</keyword>
<dbReference type="PANTHER" id="PTHR34473:SF2">
    <property type="entry name" value="UPF0699 TRANSMEMBRANE PROTEIN YDBT"/>
    <property type="match status" value="1"/>
</dbReference>
<dbReference type="PANTHER" id="PTHR34473">
    <property type="entry name" value="UPF0699 TRANSMEMBRANE PROTEIN YDBS"/>
    <property type="match status" value="1"/>
</dbReference>
<sequence length="488" mass="52691">MSEGVSDNEPKRVHPGTIAIDFLRRAPQTVIGLPAIAGYTSGRSIGWILLAAAVLGAVMLAITWVGWRRFTYTVAEHELVIERGLLNRSRRSIPLARIQDVSIERKPLARLFGLAEVKVETGGGEKDEAVLDSVSLAEAERLRAALRGHHAPTVPLESGDIGVAAADAAALPVIFRMSLPRVLLLGIFSFSLVWIAALFGVLQFFDQFIDFGIDRARDWAEVAKDEVQARFSIAAALAVAGVALVLGVVSGVVRTTLRDYGFTLRAGGGRFRRTRGLLTRSEVVVAMRRIQLAMVQRGPLRGALGWNALSFQTLGGSNDPSGRQTMAPLAREHEVAWIVETAGLPHFERLPLRPVAAGHVIRCVLMALPWPLLMLGAALAVTPFAWLGSLLLIPIAGAALLQRRFHRYALRDTSLQVMRGVIAQRDWIVPFENVQTVTLRAGLIQRWLGVASVLVDTAGASGGGAPDVVDLNRADARTLATGLVERIG</sequence>
<protein>
    <recommendedName>
        <fullName evidence="2">YdbS-like PH domain-containing protein</fullName>
    </recommendedName>
</protein>
<evidence type="ECO:0000313" key="6">
    <source>
        <dbReference type="Proteomes" id="UP000286681"/>
    </source>
</evidence>
<dbReference type="EMBL" id="CP018820">
    <property type="protein sequence ID" value="APR54126.1"/>
    <property type="molecule type" value="Genomic_DNA"/>
</dbReference>